<dbReference type="Gene3D" id="3.40.50.2000">
    <property type="entry name" value="Glycogen Phosphorylase B"/>
    <property type="match status" value="1"/>
</dbReference>
<comment type="caution">
    <text evidence="3">The sequence shown here is derived from an EMBL/GenBank/DDBJ whole genome shotgun (WGS) entry which is preliminary data.</text>
</comment>
<name>A0A0R1YNQ8_9LACO</name>
<feature type="compositionally biased region" description="Basic and acidic residues" evidence="2">
    <location>
        <begin position="27"/>
        <end position="38"/>
    </location>
</feature>
<dbReference type="PATRIC" id="fig|1423786.4.peg.1416"/>
<evidence type="ECO:0000313" key="4">
    <source>
        <dbReference type="Proteomes" id="UP000051010"/>
    </source>
</evidence>
<proteinExistence type="predicted"/>
<evidence type="ECO:0000256" key="2">
    <source>
        <dbReference type="SAM" id="MobiDB-lite"/>
    </source>
</evidence>
<evidence type="ECO:0000256" key="1">
    <source>
        <dbReference type="SAM" id="Coils"/>
    </source>
</evidence>
<reference evidence="3 4" key="1">
    <citation type="journal article" date="2015" name="Genome Announc.">
        <title>Expanding the biotechnology potential of lactobacilli through comparative genomics of 213 strains and associated genera.</title>
        <authorList>
            <person name="Sun Z."/>
            <person name="Harris H.M."/>
            <person name="McCann A."/>
            <person name="Guo C."/>
            <person name="Argimon S."/>
            <person name="Zhang W."/>
            <person name="Yang X."/>
            <person name="Jeffery I.B."/>
            <person name="Cooney J.C."/>
            <person name="Kagawa T.F."/>
            <person name="Liu W."/>
            <person name="Song Y."/>
            <person name="Salvetti E."/>
            <person name="Wrobel A."/>
            <person name="Rasinkangas P."/>
            <person name="Parkhill J."/>
            <person name="Rea M.C."/>
            <person name="O'Sullivan O."/>
            <person name="Ritari J."/>
            <person name="Douillard F.P."/>
            <person name="Paul Ross R."/>
            <person name="Yang R."/>
            <person name="Briner A.E."/>
            <person name="Felis G.E."/>
            <person name="de Vos W.M."/>
            <person name="Barrangou R."/>
            <person name="Klaenhammer T.R."/>
            <person name="Caufield P.W."/>
            <person name="Cui Y."/>
            <person name="Zhang H."/>
            <person name="O'Toole P.W."/>
        </authorList>
    </citation>
    <scope>NUCLEOTIDE SEQUENCE [LARGE SCALE GENOMIC DNA]</scope>
    <source>
        <strain evidence="3 4">DSM 18390</strain>
    </source>
</reference>
<dbReference type="Proteomes" id="UP000051010">
    <property type="component" value="Unassembled WGS sequence"/>
</dbReference>
<evidence type="ECO:0000313" key="3">
    <source>
        <dbReference type="EMBL" id="KRM43743.1"/>
    </source>
</evidence>
<organism evidence="3 4">
    <name type="scientific">Lentilactobacillus parafarraginis DSM 18390 = JCM 14109</name>
    <dbReference type="NCBI Taxonomy" id="1423786"/>
    <lineage>
        <taxon>Bacteria</taxon>
        <taxon>Bacillati</taxon>
        <taxon>Bacillota</taxon>
        <taxon>Bacilli</taxon>
        <taxon>Lactobacillales</taxon>
        <taxon>Lactobacillaceae</taxon>
        <taxon>Lentilactobacillus</taxon>
    </lineage>
</organism>
<dbReference type="SUPFAM" id="SSF57997">
    <property type="entry name" value="Tropomyosin"/>
    <property type="match status" value="1"/>
</dbReference>
<feature type="region of interest" description="Disordered" evidence="2">
    <location>
        <begin position="1"/>
        <end position="75"/>
    </location>
</feature>
<feature type="coiled-coil region" evidence="1">
    <location>
        <begin position="255"/>
        <end position="331"/>
    </location>
</feature>
<gene>
    <name evidence="3" type="ORF">FD47_GL001319</name>
</gene>
<sequence length="688" mass="79606">MASMSFFHPFRDRKKAKKQQELTLQDKQPDKKDPEKSSADPAVKQRSISTNVAYDLSKSTGKKVKPVAQDSRDQSATTLANLESVTATRESIESDIKSIYSRLHEVQNSLKDNLNRESGLIQDQIAYSDSKRRMVDRKSEHIRNSIDDVKSKLAELDLKKLDAQVAQLRERKQITEDDQHNNEVRITSIQQQIAESKKQRGALQQDIRNLEADKNDLFVQLKSEDKVEVFLEKAEPVRNQIKALTKQQDQKAADIEKMVDREKQLQETTEKVTEQNKTLQDRLNDIETTIEQIGHRRNKWQADIGEYEASLKDLNSQLVATTQSSEALEKQRGEWDKRLKVVQQKLLQFTNANVSTSNIDLGHGSYYFYTPDVPQITQENQDVIRGYEQFFKQRHITPILLTTAYNEEGQRQLSELKRKGKIDNQVTMINLYDDLQGRLTTRIPKKIAFTPDPTWRKEEAKHANQIQYFNVNDEVVRVVVYRPNRPQIWMINYFETGQLMKRDVFDHDGYLSVTQTFDILDHNQIKEERFYKDDGSVRLVKHYDTFAGDLIDIQVMDDQELLFNVFHSEVDFEANWIRQKISEQDQSRLMINVSYPGFAQLAGSGSASYSLIPILDSMNQDKLKDALDRANLVQTVATDDEKKAQQFQDWFGQRYSIWIIKKADYDPNNFHMVLPNVTGGKQASTPGG</sequence>
<dbReference type="EMBL" id="AZFZ01000029">
    <property type="protein sequence ID" value="KRM43743.1"/>
    <property type="molecule type" value="Genomic_DNA"/>
</dbReference>
<accession>A0A0R1YNQ8</accession>
<feature type="coiled-coil region" evidence="1">
    <location>
        <begin position="151"/>
        <end position="213"/>
    </location>
</feature>
<dbReference type="AlphaFoldDB" id="A0A0R1YNQ8"/>
<keyword evidence="1" id="KW-0175">Coiled coil</keyword>
<protein>
    <submittedName>
        <fullName evidence="3">Uncharacterized protein</fullName>
    </submittedName>
</protein>